<dbReference type="Gene3D" id="3.40.50.2300">
    <property type="match status" value="1"/>
</dbReference>
<dbReference type="Proteomes" id="UP000633943">
    <property type="component" value="Unassembled WGS sequence"/>
</dbReference>
<sequence length="146" mass="15857">MLPLLQYRRRQTLSGRPLRVMLAAPRERCCERLDDFLLSSPLFDLVGRADAESRALQLYFRVRPDVTLLDWRVAANEPARFIGLLRRVAPDAYIISIVPSLDSMPARAASALGADVVVTCDMLPAALAALAGATDDTASAESGQCA</sequence>
<evidence type="ECO:0000313" key="1">
    <source>
        <dbReference type="EMBL" id="NMG17320.1"/>
    </source>
</evidence>
<dbReference type="InterPro" id="IPR011006">
    <property type="entry name" value="CheY-like_superfamily"/>
</dbReference>
<reference evidence="1 2" key="1">
    <citation type="submission" date="2019-12" db="EMBL/GenBank/DDBJ databases">
        <title>Comparative genomics gives insights into the taxonomy of the Azoarcus-Aromatoleum group and reveals separate origins of nif in the plant-associated Azoarcus and non-plant-associated Aromatoleum sub-groups.</title>
        <authorList>
            <person name="Lafos M."/>
            <person name="Maluk M."/>
            <person name="Batista M."/>
            <person name="Junghare M."/>
            <person name="Carmona M."/>
            <person name="Faoro H."/>
            <person name="Cruz L.M."/>
            <person name="Battistoni F."/>
            <person name="De Souza E."/>
            <person name="Pedrosa F."/>
            <person name="Chen W.-M."/>
            <person name="Poole P.S."/>
            <person name="Dixon R.A."/>
            <person name="James E.K."/>
        </authorList>
    </citation>
    <scope>NUCLEOTIDE SEQUENCE [LARGE SCALE GENOMIC DNA]</scope>
    <source>
        <strain evidence="1 2">PbN1</strain>
    </source>
</reference>
<proteinExistence type="predicted"/>
<evidence type="ECO:0000313" key="2">
    <source>
        <dbReference type="Proteomes" id="UP000633943"/>
    </source>
</evidence>
<dbReference type="RefSeq" id="WP_169203849.1">
    <property type="nucleotide sequence ID" value="NZ_CP059467.1"/>
</dbReference>
<gene>
    <name evidence="1" type="ORF">GPA24_17610</name>
</gene>
<keyword evidence="2" id="KW-1185">Reference proteome</keyword>
<protein>
    <submittedName>
        <fullName evidence="1">Two-component system response regulator</fullName>
    </submittedName>
</protein>
<name>A0ABX1NZ27_9RHOO</name>
<dbReference type="EMBL" id="WTVP01000070">
    <property type="protein sequence ID" value="NMG17320.1"/>
    <property type="molecule type" value="Genomic_DNA"/>
</dbReference>
<comment type="caution">
    <text evidence="1">The sequence shown here is derived from an EMBL/GenBank/DDBJ whole genome shotgun (WGS) entry which is preliminary data.</text>
</comment>
<dbReference type="SUPFAM" id="SSF52172">
    <property type="entry name" value="CheY-like"/>
    <property type="match status" value="1"/>
</dbReference>
<organism evidence="1 2">
    <name type="scientific">Aromatoleum bremense</name>
    <dbReference type="NCBI Taxonomy" id="76115"/>
    <lineage>
        <taxon>Bacteria</taxon>
        <taxon>Pseudomonadati</taxon>
        <taxon>Pseudomonadota</taxon>
        <taxon>Betaproteobacteria</taxon>
        <taxon>Rhodocyclales</taxon>
        <taxon>Rhodocyclaceae</taxon>
        <taxon>Aromatoleum</taxon>
    </lineage>
</organism>
<accession>A0ABX1NZ27</accession>